<name>A0A9R1WX41_LACSA</name>
<comment type="caution">
    <text evidence="1">The sequence shown here is derived from an EMBL/GenBank/DDBJ whole genome shotgun (WGS) entry which is preliminary data.</text>
</comment>
<evidence type="ECO:0000313" key="2">
    <source>
        <dbReference type="Proteomes" id="UP000235145"/>
    </source>
</evidence>
<reference evidence="1 2" key="1">
    <citation type="journal article" date="2017" name="Nat. Commun.">
        <title>Genome assembly with in vitro proximity ligation data and whole-genome triplication in lettuce.</title>
        <authorList>
            <person name="Reyes-Chin-Wo S."/>
            <person name="Wang Z."/>
            <person name="Yang X."/>
            <person name="Kozik A."/>
            <person name="Arikit S."/>
            <person name="Song C."/>
            <person name="Xia L."/>
            <person name="Froenicke L."/>
            <person name="Lavelle D.O."/>
            <person name="Truco M.J."/>
            <person name="Xia R."/>
            <person name="Zhu S."/>
            <person name="Xu C."/>
            <person name="Xu H."/>
            <person name="Xu X."/>
            <person name="Cox K."/>
            <person name="Korf I."/>
            <person name="Meyers B.C."/>
            <person name="Michelmore R.W."/>
        </authorList>
    </citation>
    <scope>NUCLEOTIDE SEQUENCE [LARGE SCALE GENOMIC DNA]</scope>
    <source>
        <strain evidence="2">cv. Salinas</strain>
        <tissue evidence="1">Seedlings</tissue>
    </source>
</reference>
<dbReference type="AlphaFoldDB" id="A0A9R1WX41"/>
<organism evidence="1 2">
    <name type="scientific">Lactuca sativa</name>
    <name type="common">Garden lettuce</name>
    <dbReference type="NCBI Taxonomy" id="4236"/>
    <lineage>
        <taxon>Eukaryota</taxon>
        <taxon>Viridiplantae</taxon>
        <taxon>Streptophyta</taxon>
        <taxon>Embryophyta</taxon>
        <taxon>Tracheophyta</taxon>
        <taxon>Spermatophyta</taxon>
        <taxon>Magnoliopsida</taxon>
        <taxon>eudicotyledons</taxon>
        <taxon>Gunneridae</taxon>
        <taxon>Pentapetalae</taxon>
        <taxon>asterids</taxon>
        <taxon>campanulids</taxon>
        <taxon>Asterales</taxon>
        <taxon>Asteraceae</taxon>
        <taxon>Cichorioideae</taxon>
        <taxon>Cichorieae</taxon>
        <taxon>Lactucinae</taxon>
        <taxon>Lactuca</taxon>
    </lineage>
</organism>
<proteinExistence type="predicted"/>
<evidence type="ECO:0000313" key="1">
    <source>
        <dbReference type="EMBL" id="KAJ0189819.1"/>
    </source>
</evidence>
<dbReference type="EMBL" id="NBSK02000008">
    <property type="protein sequence ID" value="KAJ0189819.1"/>
    <property type="molecule type" value="Genomic_DNA"/>
</dbReference>
<dbReference type="Proteomes" id="UP000235145">
    <property type="component" value="Unassembled WGS sequence"/>
</dbReference>
<keyword evidence="2" id="KW-1185">Reference proteome</keyword>
<accession>A0A9R1WX41</accession>
<gene>
    <name evidence="1" type="ORF">LSAT_V11C800416720</name>
</gene>
<sequence length="104" mass="12014">MNGWGVRIGRYQMVEEEFVNAIEQGRPPWSLQIEKFPTSLSDPLKPSLDEPPTLELKILLSHHKYSFLVSKRDFPIIISSNLIGPQEEALLKVFYKYKEQLDGP</sequence>
<protein>
    <submittedName>
        <fullName evidence="1">Uncharacterized protein</fullName>
    </submittedName>
</protein>